<protein>
    <recommendedName>
        <fullName evidence="2">Cytidyltransferase-like domain-containing protein</fullName>
    </recommendedName>
</protein>
<evidence type="ECO:0000256" key="1">
    <source>
        <dbReference type="SAM" id="MobiDB-lite"/>
    </source>
</evidence>
<dbReference type="SUPFAM" id="SSF52374">
    <property type="entry name" value="Nucleotidylyl transferase"/>
    <property type="match status" value="1"/>
</dbReference>
<feature type="compositionally biased region" description="Low complexity" evidence="1">
    <location>
        <begin position="294"/>
        <end position="314"/>
    </location>
</feature>
<dbReference type="EMBL" id="BNCQ01000077">
    <property type="protein sequence ID" value="GIM16343.1"/>
    <property type="molecule type" value="Genomic_DNA"/>
</dbReference>
<evidence type="ECO:0000313" key="3">
    <source>
        <dbReference type="EMBL" id="GIL92558.1"/>
    </source>
</evidence>
<dbReference type="PANTHER" id="PTHR10695:SF46">
    <property type="entry name" value="BIFUNCTIONAL COENZYME A SYNTHASE-RELATED"/>
    <property type="match status" value="1"/>
</dbReference>
<comment type="caution">
    <text evidence="4">The sequence shown here is derived from an EMBL/GenBank/DDBJ whole genome shotgun (WGS) entry which is preliminary data.</text>
</comment>
<sequence length="530" mass="55986">MYCGRYQCKNSLHSVGVRARLAIPRFRPVPVAFAVVTQVDEVQKVDHQPFLGNCWATMSAASAANCDAVLAVLESVDAESSALFVKSIVEAPHVTWSYAFLPGAASTVGCEDAAAVTAGDINSLACLLDAIAVSDQPRMRCVPLLAAAGWTFDRMASLPLVNILLVLVLAPSLCCRSQRQIDEAAADSCTQQMQGQADAIDVHRVAAAAGGLSRAPMAIASELERLRPKFLPRWVTQKLIVPAGESRGEALTTDGNGEFMDPPCDDGWPRPLTERPSDSGASLLPEFRAASQDQPGNATAAPAAAQPQSEHQQPVEISGTGRLQPHVYQSSFSSASLAHYVTLVDGMPARGYTPLGFERVAVGGTFDRLHAGHELLLAATALVAKRSVFVGVTADALLANKSHRDLLQPYETRVREAVSYMQAVRPGLQVEAGPLSDPKVPTLAELDPDMEALVVSVETLPGAAAINAGRRARGFRPLTVITVPVIGLCGSLETGKTSSFSNKLSSSRLRALEAAAASTKPVDPIQTPSS</sequence>
<accession>A0A8J4LYR7</accession>
<feature type="region of interest" description="Disordered" evidence="1">
    <location>
        <begin position="246"/>
        <end position="316"/>
    </location>
</feature>
<evidence type="ECO:0000313" key="4">
    <source>
        <dbReference type="EMBL" id="GIM16343.1"/>
    </source>
</evidence>
<reference evidence="4" key="1">
    <citation type="journal article" date="2021" name="Proc. Natl. Acad. Sci. U.S.A.">
        <title>Three genomes in the algal genus Volvox reveal the fate of a haploid sex-determining region after a transition to homothallism.</title>
        <authorList>
            <person name="Yamamoto K."/>
            <person name="Hamaji T."/>
            <person name="Kawai-Toyooka H."/>
            <person name="Matsuzaki R."/>
            <person name="Takahashi F."/>
            <person name="Nishimura Y."/>
            <person name="Kawachi M."/>
            <person name="Noguchi H."/>
            <person name="Minakuchi Y."/>
            <person name="Umen J.G."/>
            <person name="Toyoda A."/>
            <person name="Nozaki H."/>
        </authorList>
    </citation>
    <scope>NUCLEOTIDE SEQUENCE</scope>
    <source>
        <strain evidence="4">NIES-3785</strain>
        <strain evidence="3">NIES-3786</strain>
    </source>
</reference>
<keyword evidence="6" id="KW-1185">Reference proteome</keyword>
<dbReference type="GO" id="GO:0004140">
    <property type="term" value="F:dephospho-CoA kinase activity"/>
    <property type="evidence" value="ECO:0007669"/>
    <property type="project" value="TreeGrafter"/>
</dbReference>
<dbReference type="OrthoDB" id="27911at2759"/>
<dbReference type="AlphaFoldDB" id="A0A8J4LYR7"/>
<dbReference type="Proteomes" id="UP000747110">
    <property type="component" value="Unassembled WGS sequence"/>
</dbReference>
<dbReference type="Proteomes" id="UP000722791">
    <property type="component" value="Unassembled WGS sequence"/>
</dbReference>
<dbReference type="Gene3D" id="3.40.50.620">
    <property type="entry name" value="HUPs"/>
    <property type="match status" value="1"/>
</dbReference>
<evidence type="ECO:0000313" key="6">
    <source>
        <dbReference type="Proteomes" id="UP000747110"/>
    </source>
</evidence>
<dbReference type="Pfam" id="PF01467">
    <property type="entry name" value="CTP_transf_like"/>
    <property type="match status" value="1"/>
</dbReference>
<feature type="domain" description="Cytidyltransferase-like" evidence="2">
    <location>
        <begin position="362"/>
        <end position="511"/>
    </location>
</feature>
<proteinExistence type="predicted"/>
<dbReference type="GO" id="GO:0015937">
    <property type="term" value="P:coenzyme A biosynthetic process"/>
    <property type="evidence" value="ECO:0007669"/>
    <property type="project" value="TreeGrafter"/>
</dbReference>
<gene>
    <name evidence="3" type="ORF">Vretifemale_20072</name>
    <name evidence="4" type="ORF">Vretimale_18970</name>
</gene>
<dbReference type="InterPro" id="IPR004821">
    <property type="entry name" value="Cyt_trans-like"/>
</dbReference>
<dbReference type="PANTHER" id="PTHR10695">
    <property type="entry name" value="DEPHOSPHO-COA KINASE-RELATED"/>
    <property type="match status" value="1"/>
</dbReference>
<dbReference type="InterPro" id="IPR014729">
    <property type="entry name" value="Rossmann-like_a/b/a_fold"/>
</dbReference>
<dbReference type="EMBL" id="BNCP01000079">
    <property type="protein sequence ID" value="GIL92558.1"/>
    <property type="molecule type" value="Genomic_DNA"/>
</dbReference>
<evidence type="ECO:0000313" key="5">
    <source>
        <dbReference type="Proteomes" id="UP000722791"/>
    </source>
</evidence>
<organism evidence="4 5">
    <name type="scientific">Volvox reticuliferus</name>
    <dbReference type="NCBI Taxonomy" id="1737510"/>
    <lineage>
        <taxon>Eukaryota</taxon>
        <taxon>Viridiplantae</taxon>
        <taxon>Chlorophyta</taxon>
        <taxon>core chlorophytes</taxon>
        <taxon>Chlorophyceae</taxon>
        <taxon>CS clade</taxon>
        <taxon>Chlamydomonadales</taxon>
        <taxon>Volvocaceae</taxon>
        <taxon>Volvox</taxon>
    </lineage>
</organism>
<name>A0A8J4LYR7_9CHLO</name>
<evidence type="ECO:0000259" key="2">
    <source>
        <dbReference type="Pfam" id="PF01467"/>
    </source>
</evidence>